<reference evidence="1 2" key="1">
    <citation type="journal article" date="2014" name="BMC Genomics">
        <title>Genome sequencing of four Aureobasidium pullulans varieties: biotechnological potential, stress tolerance, and description of new species.</title>
        <authorList>
            <person name="Gostin Ar C."/>
            <person name="Ohm R.A."/>
            <person name="Kogej T."/>
            <person name="Sonjak S."/>
            <person name="Turk M."/>
            <person name="Zajc J."/>
            <person name="Zalar P."/>
            <person name="Grube M."/>
            <person name="Sun H."/>
            <person name="Han J."/>
            <person name="Sharma A."/>
            <person name="Chiniquy J."/>
            <person name="Ngan C.Y."/>
            <person name="Lipzen A."/>
            <person name="Barry K."/>
            <person name="Grigoriev I.V."/>
            <person name="Gunde-Cimerman N."/>
        </authorList>
    </citation>
    <scope>NUCLEOTIDE SEQUENCE [LARGE SCALE GENOMIC DNA]</scope>
    <source>
        <strain evidence="1 2">EXF-150</strain>
    </source>
</reference>
<sequence>MEGHPSLWRRSLGVKSFGQYSIYRSEPYLTHPNLSDIARLGCVIVRTCMNAMPKTRLARRRFAKLARIHIVSSRQCQFEHHDCRRPWKGSQRDTRHERVLWTCSMADRRQNGRQLEHGRVFAKNPASHHVLWRRLNNSHHDSTNECLGYRIGLDSGDSACRHG</sequence>
<dbReference type="AlphaFoldDB" id="A0A074XP16"/>
<dbReference type="HOGENOM" id="CLU_1626704_0_0_1"/>
<dbReference type="EMBL" id="KL584977">
    <property type="protein sequence ID" value="KEQ87293.1"/>
    <property type="molecule type" value="Genomic_DNA"/>
</dbReference>
<dbReference type="Proteomes" id="UP000030706">
    <property type="component" value="Unassembled WGS sequence"/>
</dbReference>
<accession>A0A074XP16</accession>
<proteinExistence type="predicted"/>
<gene>
    <name evidence="1" type="ORF">M438DRAFT_166429</name>
</gene>
<dbReference type="RefSeq" id="XP_029763480.1">
    <property type="nucleotide sequence ID" value="XM_029899082.1"/>
</dbReference>
<dbReference type="GeneID" id="40741388"/>
<organism evidence="1 2">
    <name type="scientific">Aureobasidium pullulans EXF-150</name>
    <dbReference type="NCBI Taxonomy" id="1043002"/>
    <lineage>
        <taxon>Eukaryota</taxon>
        <taxon>Fungi</taxon>
        <taxon>Dikarya</taxon>
        <taxon>Ascomycota</taxon>
        <taxon>Pezizomycotina</taxon>
        <taxon>Dothideomycetes</taxon>
        <taxon>Dothideomycetidae</taxon>
        <taxon>Dothideales</taxon>
        <taxon>Saccotheciaceae</taxon>
        <taxon>Aureobasidium</taxon>
    </lineage>
</organism>
<keyword evidence="2" id="KW-1185">Reference proteome</keyword>
<evidence type="ECO:0000313" key="1">
    <source>
        <dbReference type="EMBL" id="KEQ87293.1"/>
    </source>
</evidence>
<protein>
    <submittedName>
        <fullName evidence="1">Uncharacterized protein</fullName>
    </submittedName>
</protein>
<evidence type="ECO:0000313" key="2">
    <source>
        <dbReference type="Proteomes" id="UP000030706"/>
    </source>
</evidence>
<name>A0A074XP16_AURPU</name>